<organism evidence="8">
    <name type="scientific">Human herpesvirus 8</name>
    <name type="common">HHV-8</name>
    <name type="synonym">Kaposi's sarcoma-associated herpesvirus</name>
    <dbReference type="NCBI Taxonomy" id="37296"/>
    <lineage>
        <taxon>Viruses</taxon>
        <taxon>Duplodnaviria</taxon>
        <taxon>Heunggongvirae</taxon>
        <taxon>Peploviricota</taxon>
        <taxon>Herviviricetes</taxon>
        <taxon>Herpesvirales</taxon>
        <taxon>Orthoherpesviridae</taxon>
        <taxon>Gammaherpesvirinae</taxon>
        <taxon>Rhadinovirus</taxon>
        <taxon>Rhadinovirus humangamma8</taxon>
    </lineage>
</organism>
<evidence type="ECO:0000256" key="1">
    <source>
        <dbReference type="ARBA" id="ARBA00022562"/>
    </source>
</evidence>
<evidence type="ECO:0000256" key="5">
    <source>
        <dbReference type="ARBA" id="ARBA00022806"/>
    </source>
</evidence>
<keyword evidence="5" id="KW-0347">Helicase</keyword>
<dbReference type="GO" id="GO:0005524">
    <property type="term" value="F:ATP binding"/>
    <property type="evidence" value="ECO:0007669"/>
    <property type="project" value="UniProtKB-KW"/>
</dbReference>
<evidence type="ECO:0000256" key="3">
    <source>
        <dbReference type="ARBA" id="ARBA00022741"/>
    </source>
</evidence>
<gene>
    <name evidence="8" type="primary">ORF44</name>
</gene>
<evidence type="ECO:0000256" key="2">
    <source>
        <dbReference type="ARBA" id="ARBA00022705"/>
    </source>
</evidence>
<organismHost>
    <name type="scientific">Homo sapiens</name>
    <name type="common">Human</name>
    <dbReference type="NCBI Taxonomy" id="9606"/>
</organismHost>
<dbReference type="InterPro" id="IPR027417">
    <property type="entry name" value="P-loop_NTPase"/>
</dbReference>
<evidence type="ECO:0000313" key="8">
    <source>
        <dbReference type="EMBL" id="ALH44198.1"/>
    </source>
</evidence>
<dbReference type="GO" id="GO:0006260">
    <property type="term" value="P:DNA replication"/>
    <property type="evidence" value="ECO:0007669"/>
    <property type="project" value="UniProtKB-KW"/>
</dbReference>
<dbReference type="InterPro" id="IPR034711">
    <property type="entry name" value="HSV_HELI"/>
</dbReference>
<keyword evidence="3" id="KW-0547">Nucleotide-binding</keyword>
<dbReference type="Pfam" id="PF02689">
    <property type="entry name" value="Herpes_Helicase"/>
    <property type="match status" value="1"/>
</dbReference>
<name>A0A0N7GEM2_HHV8</name>
<reference evidence="8" key="1">
    <citation type="journal article" date="2015" name="J. Virol.">
        <title>Whole-Genome Sequencing of Kaposi's Sarcoma-Associated Herpesvirus from Zambian Kaposi's Sarcoma Biopsy Specimens Reveals Unique Viral Diversity.</title>
        <authorList>
            <person name="Olp L.N."/>
            <person name="Jeanniard A."/>
            <person name="Marimo C."/>
            <person name="West J.T."/>
            <person name="Wood C."/>
        </authorList>
    </citation>
    <scope>NUCLEOTIDE SEQUENCE</scope>
    <source>
        <strain evidence="8">ZM004</strain>
    </source>
</reference>
<feature type="domain" description="DNA replication helicase" evidence="7">
    <location>
        <begin position="14"/>
        <end position="788"/>
    </location>
</feature>
<evidence type="ECO:0000259" key="7">
    <source>
        <dbReference type="Pfam" id="PF02689"/>
    </source>
</evidence>
<dbReference type="GO" id="GO:0016787">
    <property type="term" value="F:hydrolase activity"/>
    <property type="evidence" value="ECO:0007669"/>
    <property type="project" value="UniProtKB-KW"/>
</dbReference>
<sequence length="788" mass="88210">MDSSEGCTDMDEPSPGFILNMTSDAKVRSVVEQIDRLSNITTSPPEMGWYDLEFDPLEDEGPFLPFSAYVITGTAGAGKSTSVSALHQNLNCLITGATVVAAQNLSRALKSYCPTIYHAFGFKSRHINICQRKVPKVTQSSIEQLQRYELARYWPTVTDIIREFMRKKQKGQYSSLSQSAFRLLCRMGGANLWTSNIIVIDEAGTLSSHILTAVVFFYWFYNSWLDTPLYRDGAVPCIVCVGSPTQTDAFQSVFNHTQQRNEISACDNVLTFLLGKREVADYIRLDENWALFINNKRCTDPQFGHLLKTLEYNLDISPELMDYIDRFVVPKSKILDPLEYAGWTRLFISHQEVKSFLATLHTCLSSNKDAVSTKLFTCPVVCEVFTEPFEEYKRAVGLTHMTPIEWVTKNLFRLSNYSQFADQDMAVVGTYITDASTQITFATKFVKNSYATLTGKTKKCICGFHGSYQRFKSILDGELFIESHSHDNPAYVYSFLSTLLYNAMYSFYAHGVKQGHEEFLRDLRELPVSQELISEMSSEDVLGQEGDTDAFYLTASLPPSPTHAALPTLVAYYSGAKELFCNRLALARRHFGDEFLHSDFSTFTANIVVRDGVDFVSTSPGLHGLVAYASTIDTYIIQGYTFLPVRFGRPGGQRLSEDLRRKMPSIVVQDSSGFIACLENNVTKMTETLEGGDVFNICCAGDYGISSNLAMTIVKAQGVSLSRVAISFGNHRNIRASLVYVGVSRAIDARYLVMDSNPLKLMDRGDAQSPSSKYIIKALCNPKTTLIY</sequence>
<dbReference type="Gene3D" id="3.40.50.300">
    <property type="entry name" value="P-loop containing nucleotide triphosphate hydrolases"/>
    <property type="match status" value="1"/>
</dbReference>
<evidence type="ECO:0000256" key="6">
    <source>
        <dbReference type="ARBA" id="ARBA00022840"/>
    </source>
</evidence>
<dbReference type="HAMAP" id="MF_04030">
    <property type="entry name" value="HSV_HELI"/>
    <property type="match status" value="1"/>
</dbReference>
<keyword evidence="1" id="KW-1048">Host nucleus</keyword>
<keyword evidence="6" id="KW-0067">ATP-binding</keyword>
<protein>
    <submittedName>
        <fullName evidence="8">ORF44</fullName>
    </submittedName>
</protein>
<dbReference type="InterPro" id="IPR003840">
    <property type="entry name" value="DNA_helicase_dom"/>
</dbReference>
<accession>A0A0N7GEM2</accession>
<evidence type="ECO:0000256" key="4">
    <source>
        <dbReference type="ARBA" id="ARBA00022801"/>
    </source>
</evidence>
<dbReference type="SUPFAM" id="SSF52540">
    <property type="entry name" value="P-loop containing nucleoside triphosphate hydrolases"/>
    <property type="match status" value="2"/>
</dbReference>
<dbReference type="EMBL" id="KT271453">
    <property type="protein sequence ID" value="ALH44198.1"/>
    <property type="molecule type" value="Genomic_DNA"/>
</dbReference>
<keyword evidence="2" id="KW-0235">DNA replication</keyword>
<proteinExistence type="inferred from homology"/>
<keyword evidence="4" id="KW-0378">Hydrolase</keyword>
<dbReference type="GO" id="GO:0004386">
    <property type="term" value="F:helicase activity"/>
    <property type="evidence" value="ECO:0007669"/>
    <property type="project" value="UniProtKB-KW"/>
</dbReference>